<dbReference type="PANTHER" id="PTHR34610">
    <property type="entry name" value="SSL7007 PROTEIN"/>
    <property type="match status" value="1"/>
</dbReference>
<evidence type="ECO:0000313" key="2">
    <source>
        <dbReference type="EMBL" id="KKQ84461.1"/>
    </source>
</evidence>
<comment type="caution">
    <text evidence="2">The sequence shown here is derived from an EMBL/GenBank/DDBJ whole genome shotgun (WGS) entry which is preliminary data.</text>
</comment>
<dbReference type="SMART" id="SM00670">
    <property type="entry name" value="PINc"/>
    <property type="match status" value="1"/>
</dbReference>
<dbReference type="Pfam" id="PF13470">
    <property type="entry name" value="PIN_3"/>
    <property type="match status" value="1"/>
</dbReference>
<protein>
    <recommendedName>
        <fullName evidence="1">PIN domain-containing protein</fullName>
    </recommendedName>
</protein>
<organism evidence="2 3">
    <name type="scientific">Candidatus Woesebacteria bacterium GW2011_GWB1_38_8</name>
    <dbReference type="NCBI Taxonomy" id="1618570"/>
    <lineage>
        <taxon>Bacteria</taxon>
        <taxon>Candidatus Woeseibacteriota</taxon>
    </lineage>
</organism>
<dbReference type="Proteomes" id="UP000034081">
    <property type="component" value="Unassembled WGS sequence"/>
</dbReference>
<dbReference type="EMBL" id="LBVL01000018">
    <property type="protein sequence ID" value="KKQ84461.1"/>
    <property type="molecule type" value="Genomic_DNA"/>
</dbReference>
<name>A0A0G0P563_9BACT</name>
<proteinExistence type="predicted"/>
<dbReference type="InterPro" id="IPR002716">
    <property type="entry name" value="PIN_dom"/>
</dbReference>
<sequence length="173" mass="19428">MTNVGPLRSRLQIPVILESPKLSIYLRGTKIPKLLREESKVKIVPDTNIYLSGIIFGGNPRKVLKLARNKMIVAYTSASILLEVAEKLNQKFHWNEERISKTLKAISKITEVIAPSTKLNVVKKDPKDNKIIECALEAEANYIVTGDKHLLDIKEFEGIKIIAPADFLKIVRG</sequence>
<dbReference type="Gene3D" id="3.40.50.1010">
    <property type="entry name" value="5'-nuclease"/>
    <property type="match status" value="1"/>
</dbReference>
<dbReference type="NCBIfam" id="TIGR00305">
    <property type="entry name" value="putative toxin-antitoxin system toxin component, PIN family"/>
    <property type="match status" value="1"/>
</dbReference>
<dbReference type="SUPFAM" id="SSF88723">
    <property type="entry name" value="PIN domain-like"/>
    <property type="match status" value="1"/>
</dbReference>
<evidence type="ECO:0000259" key="1">
    <source>
        <dbReference type="SMART" id="SM00670"/>
    </source>
</evidence>
<gene>
    <name evidence="2" type="ORF">UT08_C0018G0067</name>
</gene>
<dbReference type="AlphaFoldDB" id="A0A0G0P563"/>
<dbReference type="InterPro" id="IPR002850">
    <property type="entry name" value="PIN_toxin-like"/>
</dbReference>
<accession>A0A0G0P563</accession>
<feature type="domain" description="PIN" evidence="1">
    <location>
        <begin position="41"/>
        <end position="152"/>
    </location>
</feature>
<evidence type="ECO:0000313" key="3">
    <source>
        <dbReference type="Proteomes" id="UP000034081"/>
    </source>
</evidence>
<reference evidence="2 3" key="1">
    <citation type="journal article" date="2015" name="Nature">
        <title>rRNA introns, odd ribosomes, and small enigmatic genomes across a large radiation of phyla.</title>
        <authorList>
            <person name="Brown C.T."/>
            <person name="Hug L.A."/>
            <person name="Thomas B.C."/>
            <person name="Sharon I."/>
            <person name="Castelle C.J."/>
            <person name="Singh A."/>
            <person name="Wilkins M.J."/>
            <person name="Williams K.H."/>
            <person name="Banfield J.F."/>
        </authorList>
    </citation>
    <scope>NUCLEOTIDE SEQUENCE [LARGE SCALE GENOMIC DNA]</scope>
</reference>
<dbReference type="STRING" id="1618570.UT08_C0018G0067"/>
<dbReference type="PANTHER" id="PTHR34610:SF3">
    <property type="entry name" value="SSL7007 PROTEIN"/>
    <property type="match status" value="1"/>
</dbReference>
<dbReference type="InterPro" id="IPR029060">
    <property type="entry name" value="PIN-like_dom_sf"/>
</dbReference>